<feature type="transmembrane region" description="Helical" evidence="1">
    <location>
        <begin position="679"/>
        <end position="701"/>
    </location>
</feature>
<keyword evidence="3" id="KW-1185">Reference proteome</keyword>
<evidence type="ECO:0000256" key="1">
    <source>
        <dbReference type="SAM" id="Phobius"/>
    </source>
</evidence>
<evidence type="ECO:0008006" key="4">
    <source>
        <dbReference type="Google" id="ProtNLM"/>
    </source>
</evidence>
<protein>
    <recommendedName>
        <fullName evidence="4">Membrane protein 6-pyruvoyl-tetrahydropterin synthase-related domain-containing protein</fullName>
    </recommendedName>
</protein>
<dbReference type="HOGENOM" id="CLU_390112_0_0_2"/>
<proteinExistence type="predicted"/>
<dbReference type="Proteomes" id="UP000001431">
    <property type="component" value="Chromosome"/>
</dbReference>
<feature type="transmembrane region" description="Helical" evidence="1">
    <location>
        <begin position="128"/>
        <end position="150"/>
    </location>
</feature>
<dbReference type="eggNOG" id="arCOG07351">
    <property type="taxonomic scope" value="Archaea"/>
</dbReference>
<name>A3MTE9_PYRCJ</name>
<organism evidence="2 3">
    <name type="scientific">Pyrobaculum calidifontis (strain DSM 21063 / JCM 11548 / VA1)</name>
    <dbReference type="NCBI Taxonomy" id="410359"/>
    <lineage>
        <taxon>Archaea</taxon>
        <taxon>Thermoproteota</taxon>
        <taxon>Thermoprotei</taxon>
        <taxon>Thermoproteales</taxon>
        <taxon>Thermoproteaceae</taxon>
        <taxon>Pyrobaculum</taxon>
    </lineage>
</organism>
<feature type="transmembrane region" description="Helical" evidence="1">
    <location>
        <begin position="162"/>
        <end position="179"/>
    </location>
</feature>
<feature type="transmembrane region" description="Helical" evidence="1">
    <location>
        <begin position="364"/>
        <end position="385"/>
    </location>
</feature>
<reference evidence="2" key="1">
    <citation type="submission" date="2007-02" db="EMBL/GenBank/DDBJ databases">
        <title>Complete sequence of Pyrobaculum calidifontis JCM 11548.</title>
        <authorList>
            <consortium name="US DOE Joint Genome Institute"/>
            <person name="Copeland A."/>
            <person name="Lucas S."/>
            <person name="Lapidus A."/>
            <person name="Barry K."/>
            <person name="Glavina del Rio T."/>
            <person name="Dalin E."/>
            <person name="Tice H."/>
            <person name="Pitluck S."/>
            <person name="Chain P."/>
            <person name="Malfatti S."/>
            <person name="Shin M."/>
            <person name="Vergez L."/>
            <person name="Schmutz J."/>
            <person name="Larimer F."/>
            <person name="Land M."/>
            <person name="Hauser L."/>
            <person name="Kyrpides N."/>
            <person name="Mikhailova N."/>
            <person name="Cozen A.E."/>
            <person name="Fitz-Gibbon S.T."/>
            <person name="House C.H."/>
            <person name="Saltikov C."/>
            <person name="Lowe T.M."/>
            <person name="Richardson P."/>
        </authorList>
    </citation>
    <scope>NUCLEOTIDE SEQUENCE [LARGE SCALE GENOMIC DNA]</scope>
    <source>
        <strain evidence="2">JCM 11548</strain>
    </source>
</reference>
<feature type="transmembrane region" description="Helical" evidence="1">
    <location>
        <begin position="651"/>
        <end position="672"/>
    </location>
</feature>
<feature type="transmembrane region" description="Helical" evidence="1">
    <location>
        <begin position="87"/>
        <end position="105"/>
    </location>
</feature>
<accession>A3MTE9</accession>
<feature type="transmembrane region" description="Helical" evidence="1">
    <location>
        <begin position="392"/>
        <end position="415"/>
    </location>
</feature>
<feature type="transmembrane region" description="Helical" evidence="1">
    <location>
        <begin position="53"/>
        <end position="75"/>
    </location>
</feature>
<dbReference type="AlphaFoldDB" id="A3MTE9"/>
<dbReference type="KEGG" id="pcl:Pcal_0485"/>
<sequence>MIILLLYIFISLIPLVLIYYDNDFRIVIFHDSPYPLNSKELAYLFFYIWRDNFNFGIADVTGIPLSLFYLFIYILETITVDKALAQILLLFILNLLALYSIYLLAKDIGLNNSLALVASLLYSFNPYSLYYCWRIFNTNIFLYSVFPLYILSINKIYRDKKYKYVVLILISTVIAYPSFTNPAFFLSLFVALLIYLLTLSVLIKKSLIETFATFIIIIFPIFTLTFPVYTNLYFAVKENNIFTKDVIHSLVKIYEFNTHNVTLLNLFTLTAMPPVYENIEWYPFQDLYKTNNFTIALGLFIVFMLTLSSIIQKNRLIYDLLPYISLFLFASFFTFNNEFGHYIFSNLINLLAPWRDPYHKLGFIIALSLSLIFSKSLQLLIKLFAKNNYIRLFIYLLVMPILLFYLFPFFTLNFIPESLTYENTIITPFTQVIYDYSRVIEILKNDNSFNHSIDRILVYPFTNTLWCENGYLGSDILRLYGFNTISTLSHTNSLESIKFLENILENVTVIRQSNFVDIISRLGVKYILIRKQTCQRYLVDRAIVIKTILENKSNIIKVLETERFALFKIKNATVSRFAILTTTTTEDSNLDILNVLLTSRAVVASKVDPSTWELNVSSDTPFYLIFANSYDQYWEAYIYKNGTLVRTIKPISFYGIFNAFWINETGNLYIVVKYKLQEFFILFLLISFIFLSIFIFFIFHIKGDPLQ</sequence>
<dbReference type="STRING" id="410359.Pcal_0485"/>
<evidence type="ECO:0000313" key="2">
    <source>
        <dbReference type="EMBL" id="ABO07916.1"/>
    </source>
</evidence>
<keyword evidence="1" id="KW-1133">Transmembrane helix</keyword>
<gene>
    <name evidence="2" type="ordered locus">Pcal_0485</name>
</gene>
<feature type="transmembrane region" description="Helical" evidence="1">
    <location>
        <begin position="323"/>
        <end position="344"/>
    </location>
</feature>
<dbReference type="EMBL" id="CP000561">
    <property type="protein sequence ID" value="ABO07916.1"/>
    <property type="molecule type" value="Genomic_DNA"/>
</dbReference>
<feature type="transmembrane region" description="Helical" evidence="1">
    <location>
        <begin position="293"/>
        <end position="311"/>
    </location>
</feature>
<keyword evidence="1" id="KW-0812">Transmembrane</keyword>
<keyword evidence="1" id="KW-0472">Membrane</keyword>
<feature type="transmembrane region" description="Helical" evidence="1">
    <location>
        <begin position="210"/>
        <end position="229"/>
    </location>
</feature>
<evidence type="ECO:0000313" key="3">
    <source>
        <dbReference type="Proteomes" id="UP000001431"/>
    </source>
</evidence>